<dbReference type="PROSITE" id="PS00028">
    <property type="entry name" value="ZINC_FINGER_C2H2_1"/>
    <property type="match status" value="1"/>
</dbReference>
<dbReference type="EMBL" id="OC872646">
    <property type="protein sequence ID" value="CAD7635959.1"/>
    <property type="molecule type" value="Genomic_DNA"/>
</dbReference>
<keyword evidence="9" id="KW-1185">Reference proteome</keyword>
<organism evidence="8">
    <name type="scientific">Medioppia subpectinata</name>
    <dbReference type="NCBI Taxonomy" id="1979941"/>
    <lineage>
        <taxon>Eukaryota</taxon>
        <taxon>Metazoa</taxon>
        <taxon>Ecdysozoa</taxon>
        <taxon>Arthropoda</taxon>
        <taxon>Chelicerata</taxon>
        <taxon>Arachnida</taxon>
        <taxon>Acari</taxon>
        <taxon>Acariformes</taxon>
        <taxon>Sarcoptiformes</taxon>
        <taxon>Oribatida</taxon>
        <taxon>Brachypylina</taxon>
        <taxon>Oppioidea</taxon>
        <taxon>Oppiidae</taxon>
        <taxon>Medioppia</taxon>
    </lineage>
</organism>
<dbReference type="GO" id="GO:0008270">
    <property type="term" value="F:zinc ion binding"/>
    <property type="evidence" value="ECO:0007669"/>
    <property type="project" value="UniProtKB-KW"/>
</dbReference>
<keyword evidence="6" id="KW-0175">Coiled coil</keyword>
<feature type="domain" description="C2H2-type" evidence="7">
    <location>
        <begin position="218"/>
        <end position="251"/>
    </location>
</feature>
<dbReference type="InterPro" id="IPR050329">
    <property type="entry name" value="GLI_C2H2-zinc-finger"/>
</dbReference>
<evidence type="ECO:0000256" key="5">
    <source>
        <dbReference type="PROSITE-ProRule" id="PRU00042"/>
    </source>
</evidence>
<dbReference type="GO" id="GO:0045944">
    <property type="term" value="P:positive regulation of transcription by RNA polymerase II"/>
    <property type="evidence" value="ECO:0007669"/>
    <property type="project" value="UniProtKB-ARBA"/>
</dbReference>
<reference evidence="8" key="1">
    <citation type="submission" date="2020-11" db="EMBL/GenBank/DDBJ databases">
        <authorList>
            <person name="Tran Van P."/>
        </authorList>
    </citation>
    <scope>NUCLEOTIDE SEQUENCE</scope>
</reference>
<evidence type="ECO:0000259" key="7">
    <source>
        <dbReference type="PROSITE" id="PS50157"/>
    </source>
</evidence>
<evidence type="ECO:0000256" key="2">
    <source>
        <dbReference type="ARBA" id="ARBA00022737"/>
    </source>
</evidence>
<evidence type="ECO:0000256" key="1">
    <source>
        <dbReference type="ARBA" id="ARBA00022723"/>
    </source>
</evidence>
<gene>
    <name evidence="8" type="ORF">OSB1V03_LOCUS16349</name>
</gene>
<dbReference type="InterPro" id="IPR013087">
    <property type="entry name" value="Znf_C2H2_type"/>
</dbReference>
<feature type="non-terminal residue" evidence="8">
    <location>
        <position position="276"/>
    </location>
</feature>
<dbReference type="PROSITE" id="PS50157">
    <property type="entry name" value="ZINC_FINGER_C2H2_2"/>
    <property type="match status" value="3"/>
</dbReference>
<dbReference type="SUPFAM" id="SSF57667">
    <property type="entry name" value="beta-beta-alpha zinc fingers"/>
    <property type="match status" value="3"/>
</dbReference>
<dbReference type="PANTHER" id="PTHR19818:SF139">
    <property type="entry name" value="PAIR-RULE PROTEIN ODD-PAIRED"/>
    <property type="match status" value="1"/>
</dbReference>
<proteinExistence type="predicted"/>
<evidence type="ECO:0000256" key="4">
    <source>
        <dbReference type="ARBA" id="ARBA00022833"/>
    </source>
</evidence>
<dbReference type="GO" id="GO:0000981">
    <property type="term" value="F:DNA-binding transcription factor activity, RNA polymerase II-specific"/>
    <property type="evidence" value="ECO:0007669"/>
    <property type="project" value="TreeGrafter"/>
</dbReference>
<evidence type="ECO:0000256" key="6">
    <source>
        <dbReference type="SAM" id="Coils"/>
    </source>
</evidence>
<protein>
    <recommendedName>
        <fullName evidence="7">C2H2-type domain-containing protein</fullName>
    </recommendedName>
</protein>
<keyword evidence="4" id="KW-0862">Zinc</keyword>
<evidence type="ECO:0000256" key="3">
    <source>
        <dbReference type="ARBA" id="ARBA00022771"/>
    </source>
</evidence>
<name>A0A7R9Q876_9ACAR</name>
<dbReference type="Gene3D" id="3.30.160.60">
    <property type="entry name" value="Classic Zinc Finger"/>
    <property type="match status" value="4"/>
</dbReference>
<evidence type="ECO:0000313" key="8">
    <source>
        <dbReference type="EMBL" id="CAD7635959.1"/>
    </source>
</evidence>
<dbReference type="AlphaFoldDB" id="A0A7R9Q876"/>
<dbReference type="EMBL" id="CAJPIZ010018071">
    <property type="protein sequence ID" value="CAG2116389.1"/>
    <property type="molecule type" value="Genomic_DNA"/>
</dbReference>
<feature type="coiled-coil region" evidence="6">
    <location>
        <begin position="10"/>
        <end position="58"/>
    </location>
</feature>
<dbReference type="GO" id="GO:0000978">
    <property type="term" value="F:RNA polymerase II cis-regulatory region sequence-specific DNA binding"/>
    <property type="evidence" value="ECO:0007669"/>
    <property type="project" value="TreeGrafter"/>
</dbReference>
<keyword evidence="3 5" id="KW-0863">Zinc-finger</keyword>
<accession>A0A7R9Q876</accession>
<dbReference type="GO" id="GO:0005634">
    <property type="term" value="C:nucleus"/>
    <property type="evidence" value="ECO:0007669"/>
    <property type="project" value="UniProtKB-ARBA"/>
</dbReference>
<dbReference type="SMART" id="SM00355">
    <property type="entry name" value="ZnF_C2H2"/>
    <property type="match status" value="4"/>
</dbReference>
<keyword evidence="2" id="KW-0677">Repeat</keyword>
<dbReference type="PANTHER" id="PTHR19818">
    <property type="entry name" value="ZINC FINGER PROTEIN ZIC AND GLI"/>
    <property type="match status" value="1"/>
</dbReference>
<feature type="domain" description="C2H2-type" evidence="7">
    <location>
        <begin position="156"/>
        <end position="186"/>
    </location>
</feature>
<evidence type="ECO:0000313" key="9">
    <source>
        <dbReference type="Proteomes" id="UP000759131"/>
    </source>
</evidence>
<feature type="domain" description="C2H2-type" evidence="7">
    <location>
        <begin position="97"/>
        <end position="126"/>
    </location>
</feature>
<dbReference type="Proteomes" id="UP000759131">
    <property type="component" value="Unassembled WGS sequence"/>
</dbReference>
<sequence>MDGIVDYEAYEQLKTSYDQLVDNNRLLESDNESLTACNKVLKRLLETLETIKTSLEQKVHIIAAEVTATTGGGTGGHQLVPFDRELQRDLTPGAKKFRCHWNDCQYATDSSGNFQKHYRIHTGEKPYRCDFQDCKYRYNPGSIKEHKRTHSAEKQYGCDWEGCTWRFSTYKLLKNHKRACHTLDKPHKCDWPGMCTLYGQWRRSRTDPSFCTHLYNLFVCVFNGNQLGCEKSYLAPYQLRGHKHTHTGDRPHRCDMIECQASFARPTGAHTTAQHT</sequence>
<keyword evidence="1" id="KW-0479">Metal-binding</keyword>
<dbReference type="InterPro" id="IPR036236">
    <property type="entry name" value="Znf_C2H2_sf"/>
</dbReference>
<dbReference type="OrthoDB" id="6489565at2759"/>